<reference evidence="7" key="1">
    <citation type="journal article" date="2019" name="Int. J. Syst. Evol. Microbiol.">
        <title>The Global Catalogue of Microorganisms (GCM) 10K type strain sequencing project: providing services to taxonomists for standard genome sequencing and annotation.</title>
        <authorList>
            <consortium name="The Broad Institute Genomics Platform"/>
            <consortium name="The Broad Institute Genome Sequencing Center for Infectious Disease"/>
            <person name="Wu L."/>
            <person name="Ma J."/>
        </authorList>
    </citation>
    <scope>NUCLEOTIDE SEQUENCE [LARGE SCALE GENOMIC DNA]</scope>
    <source>
        <strain evidence="7">JCM 16904</strain>
    </source>
</reference>
<evidence type="ECO:0000256" key="3">
    <source>
        <dbReference type="ARBA" id="ARBA00022679"/>
    </source>
</evidence>
<keyword evidence="2" id="KW-0328">Glycosyltransferase</keyword>
<gene>
    <name evidence="6" type="ORF">GCM10022224_101490</name>
</gene>
<proteinExistence type="inferred from homology"/>
<dbReference type="RefSeq" id="WP_344896960.1">
    <property type="nucleotide sequence ID" value="NZ_BAAAZP010000239.1"/>
</dbReference>
<sequence length="389" mass="40312">MRVLFNTWGWPTHFYPMAPLAWALRAAGHEVLAAVPPAQTHVVRATGTPAQAVGPDLDTVAMFRDIVEGTGSPGPSGVPRASAIWLTLAESMAADLVALARAWRPDLVVFDPTSWAGPIAAAAVGVPAVRHPWGADIVGAMRARPGVAEAESAAVASLCARLGVREEAELLGRLTVDPCPAGMQQPGLTHERAPVRYVPYNGDRVRHVLPPSARPRICVTWGTTVGKVAPGRMPAGRIARTLAGAGLDVVVAVDAAQRHLLGDLPGDLPGAVEVVESATLHTLLPGCRAVVGHGGAGTIFTGLVHGLPQMVLPLLPDHRFNAQRLAASGAGVVLGLEEATDERVREEALRLLEEPAYAKAAGALGADIAAAPAPAALVPRLARLTARPA</sequence>
<dbReference type="Proteomes" id="UP001500902">
    <property type="component" value="Unassembled WGS sequence"/>
</dbReference>
<keyword evidence="7" id="KW-1185">Reference proteome</keyword>
<evidence type="ECO:0000259" key="5">
    <source>
        <dbReference type="Pfam" id="PF21036"/>
    </source>
</evidence>
<feature type="domain" description="Erythromycin biosynthesis protein CIII-like N-terminal" evidence="5">
    <location>
        <begin position="22"/>
        <end position="222"/>
    </location>
</feature>
<accession>A0ABP7EHR3</accession>
<evidence type="ECO:0000313" key="6">
    <source>
        <dbReference type="EMBL" id="GAA3719322.1"/>
    </source>
</evidence>
<evidence type="ECO:0000313" key="7">
    <source>
        <dbReference type="Proteomes" id="UP001500902"/>
    </source>
</evidence>
<evidence type="ECO:0000256" key="1">
    <source>
        <dbReference type="ARBA" id="ARBA00006962"/>
    </source>
</evidence>
<dbReference type="SUPFAM" id="SSF53756">
    <property type="entry name" value="UDP-Glycosyltransferase/glycogen phosphorylase"/>
    <property type="match status" value="1"/>
</dbReference>
<dbReference type="PANTHER" id="PTHR48050">
    <property type="entry name" value="STEROL 3-BETA-GLUCOSYLTRANSFERASE"/>
    <property type="match status" value="1"/>
</dbReference>
<dbReference type="Pfam" id="PF06722">
    <property type="entry name" value="EryCIII-like_C"/>
    <property type="match status" value="1"/>
</dbReference>
<dbReference type="Pfam" id="PF21036">
    <property type="entry name" value="EryCIII-like_N"/>
    <property type="match status" value="1"/>
</dbReference>
<dbReference type="InterPro" id="IPR050426">
    <property type="entry name" value="Glycosyltransferase_28"/>
</dbReference>
<dbReference type="PANTHER" id="PTHR48050:SF13">
    <property type="entry name" value="STEROL 3-BETA-GLUCOSYLTRANSFERASE UGT80A2"/>
    <property type="match status" value="1"/>
</dbReference>
<dbReference type="CDD" id="cd03784">
    <property type="entry name" value="GT1_Gtf-like"/>
    <property type="match status" value="1"/>
</dbReference>
<dbReference type="Gene3D" id="3.40.50.2000">
    <property type="entry name" value="Glycogen Phosphorylase B"/>
    <property type="match status" value="2"/>
</dbReference>
<name>A0ABP7EHR3_9ACTN</name>
<evidence type="ECO:0000256" key="2">
    <source>
        <dbReference type="ARBA" id="ARBA00022676"/>
    </source>
</evidence>
<keyword evidence="3" id="KW-0808">Transferase</keyword>
<comment type="caution">
    <text evidence="6">The sequence shown here is derived from an EMBL/GenBank/DDBJ whole genome shotgun (WGS) entry which is preliminary data.</text>
</comment>
<dbReference type="InterPro" id="IPR048284">
    <property type="entry name" value="EryCIII-like_N"/>
</dbReference>
<comment type="similarity">
    <text evidence="1">Belongs to the glycosyltransferase 28 family.</text>
</comment>
<feature type="domain" description="Erythromycin biosynthesis protein CIII-like C-terminal" evidence="4">
    <location>
        <begin position="248"/>
        <end position="383"/>
    </location>
</feature>
<dbReference type="InterPro" id="IPR010610">
    <property type="entry name" value="EryCIII-like_C"/>
</dbReference>
<protein>
    <submittedName>
        <fullName evidence="6">DUF1205 domain-containing protein</fullName>
    </submittedName>
</protein>
<dbReference type="EMBL" id="BAAAZP010000239">
    <property type="protein sequence ID" value="GAA3719322.1"/>
    <property type="molecule type" value="Genomic_DNA"/>
</dbReference>
<evidence type="ECO:0000259" key="4">
    <source>
        <dbReference type="Pfam" id="PF06722"/>
    </source>
</evidence>
<organism evidence="6 7">
    <name type="scientific">Nonomuraea antimicrobica</name>
    <dbReference type="NCBI Taxonomy" id="561173"/>
    <lineage>
        <taxon>Bacteria</taxon>
        <taxon>Bacillati</taxon>
        <taxon>Actinomycetota</taxon>
        <taxon>Actinomycetes</taxon>
        <taxon>Streptosporangiales</taxon>
        <taxon>Streptosporangiaceae</taxon>
        <taxon>Nonomuraea</taxon>
    </lineage>
</organism>
<dbReference type="InterPro" id="IPR002213">
    <property type="entry name" value="UDP_glucos_trans"/>
</dbReference>